<gene>
    <name evidence="1" type="ORF">ACFFX0_21540</name>
</gene>
<keyword evidence="2" id="KW-1185">Reference proteome</keyword>
<organism evidence="1 2">
    <name type="scientific">Citricoccus parietis</name>
    <dbReference type="NCBI Taxonomy" id="592307"/>
    <lineage>
        <taxon>Bacteria</taxon>
        <taxon>Bacillati</taxon>
        <taxon>Actinomycetota</taxon>
        <taxon>Actinomycetes</taxon>
        <taxon>Micrococcales</taxon>
        <taxon>Micrococcaceae</taxon>
        <taxon>Citricoccus</taxon>
    </lineage>
</organism>
<evidence type="ECO:0000313" key="1">
    <source>
        <dbReference type="EMBL" id="MFB9073641.1"/>
    </source>
</evidence>
<evidence type="ECO:0000313" key="2">
    <source>
        <dbReference type="Proteomes" id="UP001589575"/>
    </source>
</evidence>
<dbReference type="Proteomes" id="UP001589575">
    <property type="component" value="Unassembled WGS sequence"/>
</dbReference>
<sequence length="45" mass="4997">MRRWRRRRPRTTGSRSGVTVWAPAAVAAETTEVAEVTEEVSAITP</sequence>
<name>A0ABV5G3Z2_9MICC</name>
<proteinExistence type="predicted"/>
<reference evidence="1 2" key="1">
    <citation type="submission" date="2024-09" db="EMBL/GenBank/DDBJ databases">
        <authorList>
            <person name="Sun Q."/>
            <person name="Mori K."/>
        </authorList>
    </citation>
    <scope>NUCLEOTIDE SEQUENCE [LARGE SCALE GENOMIC DNA]</scope>
    <source>
        <strain evidence="1 2">CCM 7609</strain>
    </source>
</reference>
<protein>
    <submittedName>
        <fullName evidence="1">Uncharacterized protein</fullName>
    </submittedName>
</protein>
<accession>A0ABV5G3Z2</accession>
<comment type="caution">
    <text evidence="1">The sequence shown here is derived from an EMBL/GenBank/DDBJ whole genome shotgun (WGS) entry which is preliminary data.</text>
</comment>
<dbReference type="EMBL" id="JBHMFI010000001">
    <property type="protein sequence ID" value="MFB9073641.1"/>
    <property type="molecule type" value="Genomic_DNA"/>
</dbReference>